<evidence type="ECO:0000256" key="2">
    <source>
        <dbReference type="ARBA" id="ARBA00010610"/>
    </source>
</evidence>
<accession>A0A935T9J7</accession>
<protein>
    <submittedName>
        <fullName evidence="6">H-NS histone family protein</fullName>
    </submittedName>
</protein>
<dbReference type="GO" id="GO:0009295">
    <property type="term" value="C:nucleoid"/>
    <property type="evidence" value="ECO:0007669"/>
    <property type="project" value="UniProtKB-SubCell"/>
</dbReference>
<dbReference type="Gene3D" id="4.10.430.10">
    <property type="entry name" value="Histone-like protein H-NS, C-terminal domain"/>
    <property type="match status" value="1"/>
</dbReference>
<reference evidence="6 7" key="1">
    <citation type="submission" date="2020-10" db="EMBL/GenBank/DDBJ databases">
        <title>Connecting structure to function with the recovery of over 1000 high-quality activated sludge metagenome-assembled genomes encoding full-length rRNA genes using long-read sequencing.</title>
        <authorList>
            <person name="Singleton C.M."/>
            <person name="Petriglieri F."/>
            <person name="Kristensen J.M."/>
            <person name="Kirkegaard R.H."/>
            <person name="Michaelsen T.Y."/>
            <person name="Andersen M.H."/>
            <person name="Karst S.M."/>
            <person name="Dueholm M.S."/>
            <person name="Nielsen P.H."/>
            <person name="Albertsen M."/>
        </authorList>
    </citation>
    <scope>NUCLEOTIDE SEQUENCE [LARGE SCALE GENOMIC DNA]</scope>
    <source>
        <strain evidence="6">Fred_18-Q3-R57-64_BAT3C.720</strain>
    </source>
</reference>
<dbReference type="PANTHER" id="PTHR38097">
    <property type="match status" value="1"/>
</dbReference>
<sequence>MASYKELLAQRAMLEREIEEARQTELSDAIGRAKQLIAEHGLTAADLGFKVAGGFAGMTAGKIRTPVAVKYRGPNGETWSGRGKAPNWLTSLVGQGRNRDDFLVSP</sequence>
<evidence type="ECO:0000256" key="1">
    <source>
        <dbReference type="ARBA" id="ARBA00004453"/>
    </source>
</evidence>
<feature type="domain" description="DNA-binding protein H-NS-like C-terminal" evidence="5">
    <location>
        <begin position="61"/>
        <end position="104"/>
    </location>
</feature>
<dbReference type="PANTHER" id="PTHR38097:SF2">
    <property type="entry name" value="DNA-BINDING PROTEIN STPA"/>
    <property type="match status" value="1"/>
</dbReference>
<evidence type="ECO:0000256" key="4">
    <source>
        <dbReference type="ARBA" id="ARBA00023125"/>
    </source>
</evidence>
<dbReference type="SMART" id="SM00528">
    <property type="entry name" value="HNS"/>
    <property type="match status" value="1"/>
</dbReference>
<keyword evidence="4" id="KW-0238">DNA-binding</keyword>
<comment type="similarity">
    <text evidence="2">Belongs to the histone-like protein H-NS family.</text>
</comment>
<dbReference type="InterPro" id="IPR027444">
    <property type="entry name" value="H-NS_C_dom"/>
</dbReference>
<dbReference type="GO" id="GO:0003677">
    <property type="term" value="F:DNA binding"/>
    <property type="evidence" value="ECO:0007669"/>
    <property type="project" value="UniProtKB-KW"/>
</dbReference>
<dbReference type="EMBL" id="JADJOT010000007">
    <property type="protein sequence ID" value="MBK7953869.1"/>
    <property type="molecule type" value="Genomic_DNA"/>
</dbReference>
<name>A0A935T9J7_9PROT</name>
<dbReference type="Proteomes" id="UP000706151">
    <property type="component" value="Unassembled WGS sequence"/>
</dbReference>
<dbReference type="SUPFAM" id="SSF81273">
    <property type="entry name" value="H-NS histone-like proteins"/>
    <property type="match status" value="1"/>
</dbReference>
<organism evidence="6 7">
    <name type="scientific">Candidatus Accumulibacter affinis</name>
    <dbReference type="NCBI Taxonomy" id="2954384"/>
    <lineage>
        <taxon>Bacteria</taxon>
        <taxon>Pseudomonadati</taxon>
        <taxon>Pseudomonadota</taxon>
        <taxon>Betaproteobacteria</taxon>
        <taxon>Candidatus Accumulibacter</taxon>
    </lineage>
</organism>
<proteinExistence type="inferred from homology"/>
<evidence type="ECO:0000259" key="5">
    <source>
        <dbReference type="SMART" id="SM00528"/>
    </source>
</evidence>
<dbReference type="InterPro" id="IPR037150">
    <property type="entry name" value="H-NS_C_dom_sf"/>
</dbReference>
<comment type="caution">
    <text evidence="6">The sequence shown here is derived from an EMBL/GenBank/DDBJ whole genome shotgun (WGS) entry which is preliminary data.</text>
</comment>
<evidence type="ECO:0000256" key="3">
    <source>
        <dbReference type="ARBA" id="ARBA00022490"/>
    </source>
</evidence>
<comment type="subcellular location">
    <subcellularLocation>
        <location evidence="1">Cytoplasm</location>
        <location evidence="1">Nucleoid</location>
    </subcellularLocation>
</comment>
<dbReference type="Pfam" id="PF00816">
    <property type="entry name" value="Histone_HNS"/>
    <property type="match status" value="1"/>
</dbReference>
<dbReference type="AlphaFoldDB" id="A0A935T9J7"/>
<evidence type="ECO:0000313" key="7">
    <source>
        <dbReference type="Proteomes" id="UP000706151"/>
    </source>
</evidence>
<evidence type="ECO:0000313" key="6">
    <source>
        <dbReference type="EMBL" id="MBK7953869.1"/>
    </source>
</evidence>
<gene>
    <name evidence="6" type="ORF">IPK02_07875</name>
</gene>
<keyword evidence="3" id="KW-0963">Cytoplasm</keyword>